<protein>
    <submittedName>
        <fullName evidence="1">Uncharacterized protein</fullName>
    </submittedName>
</protein>
<name>A0ACB9H5N0_CICIN</name>
<keyword evidence="2" id="KW-1185">Reference proteome</keyword>
<comment type="caution">
    <text evidence="1">The sequence shown here is derived from an EMBL/GenBank/DDBJ whole genome shotgun (WGS) entry which is preliminary data.</text>
</comment>
<sequence>MEKSERPKASKREDGVDLISSMPDDILVLILSRLRHTEEVIRSSILSRRWRYLWTSIPFVDVYCFRGSKNEKNFKKSKFKEFVYWVLVNKSTDLDRFELYCSDYYSMSTVGRWIHAAVTRNVKQLDLGFCLKDSTEVVEMPHCLVTCGSLEDFDGDYDSLDEAETRKMWSSDVKRVDVFEFNGVEPDLCIHQCCDKLVMFFTWRGRNKLLS</sequence>
<dbReference type="EMBL" id="CM042009">
    <property type="protein sequence ID" value="KAI3790660.1"/>
    <property type="molecule type" value="Genomic_DNA"/>
</dbReference>
<reference evidence="2" key="1">
    <citation type="journal article" date="2022" name="Mol. Ecol. Resour.">
        <title>The genomes of chicory, endive, great burdock and yacon provide insights into Asteraceae palaeo-polyploidization history and plant inulin production.</title>
        <authorList>
            <person name="Fan W."/>
            <person name="Wang S."/>
            <person name="Wang H."/>
            <person name="Wang A."/>
            <person name="Jiang F."/>
            <person name="Liu H."/>
            <person name="Zhao H."/>
            <person name="Xu D."/>
            <person name="Zhang Y."/>
        </authorList>
    </citation>
    <scope>NUCLEOTIDE SEQUENCE [LARGE SCALE GENOMIC DNA]</scope>
    <source>
        <strain evidence="2">cv. Punajuju</strain>
    </source>
</reference>
<proteinExistence type="predicted"/>
<evidence type="ECO:0000313" key="2">
    <source>
        <dbReference type="Proteomes" id="UP001055811"/>
    </source>
</evidence>
<accession>A0ACB9H5N0</accession>
<dbReference type="Proteomes" id="UP001055811">
    <property type="component" value="Linkage Group LG01"/>
</dbReference>
<evidence type="ECO:0000313" key="1">
    <source>
        <dbReference type="EMBL" id="KAI3790660.1"/>
    </source>
</evidence>
<gene>
    <name evidence="1" type="ORF">L2E82_03875</name>
</gene>
<reference evidence="1 2" key="2">
    <citation type="journal article" date="2022" name="Mol. Ecol. Resour.">
        <title>The genomes of chicory, endive, great burdock and yacon provide insights into Asteraceae paleo-polyploidization history and plant inulin production.</title>
        <authorList>
            <person name="Fan W."/>
            <person name="Wang S."/>
            <person name="Wang H."/>
            <person name="Wang A."/>
            <person name="Jiang F."/>
            <person name="Liu H."/>
            <person name="Zhao H."/>
            <person name="Xu D."/>
            <person name="Zhang Y."/>
        </authorList>
    </citation>
    <scope>NUCLEOTIDE SEQUENCE [LARGE SCALE GENOMIC DNA]</scope>
    <source>
        <strain evidence="2">cv. Punajuju</strain>
        <tissue evidence="1">Leaves</tissue>
    </source>
</reference>
<organism evidence="1 2">
    <name type="scientific">Cichorium intybus</name>
    <name type="common">Chicory</name>
    <dbReference type="NCBI Taxonomy" id="13427"/>
    <lineage>
        <taxon>Eukaryota</taxon>
        <taxon>Viridiplantae</taxon>
        <taxon>Streptophyta</taxon>
        <taxon>Embryophyta</taxon>
        <taxon>Tracheophyta</taxon>
        <taxon>Spermatophyta</taxon>
        <taxon>Magnoliopsida</taxon>
        <taxon>eudicotyledons</taxon>
        <taxon>Gunneridae</taxon>
        <taxon>Pentapetalae</taxon>
        <taxon>asterids</taxon>
        <taxon>campanulids</taxon>
        <taxon>Asterales</taxon>
        <taxon>Asteraceae</taxon>
        <taxon>Cichorioideae</taxon>
        <taxon>Cichorieae</taxon>
        <taxon>Cichoriinae</taxon>
        <taxon>Cichorium</taxon>
    </lineage>
</organism>